<evidence type="ECO:0000256" key="1">
    <source>
        <dbReference type="SAM" id="MobiDB-lite"/>
    </source>
</evidence>
<feature type="region of interest" description="Disordered" evidence="1">
    <location>
        <begin position="769"/>
        <end position="921"/>
    </location>
</feature>
<sequence>MAGWAAHRRGAVSMSFGRRAIGGVPRTHVKAAESGRWPVGARHFWRLRARRIEWGGLGSRRCRWGPKRSGGVAARSLFGWGKKAREDGNSDGGAPMKDKIAKEVEEMPIKGKTANGETEQFSWELDESIGQPIISKPQSQWVEDSRGTGELWKEVNDEVKDVIGTVRAIHDARGLEPMDKKSERRLRGAFGKLMFIKMESGKREQIREALKISGLGDLAESEEVFIKTSKKDDEEVQAIPMARNTLGSAEIVGEGGGPVGSQGEGTQQLGEGVTPQWWIELPYICVLRMKAGHALYMVDLGLSREERYTVIGFEDPYEAHVAANPSLGWFDSRLPDGVRPSDPKVWSKGVDITWMSPKEFQALLERKGLQGSVVPAGTLSASAVKKLKDTQAVTQIIRQVCTSEEWQQHVSRNAVPIAIDSSTDRSEQITDVPGPDEEDPSSHVPLQGSTEDGSQQRLPDSVVPEQATSTSPDNGVAGSTTEEDGSGMASKPGGPSVFAAQIRAQKGKIVDRFKARSREREGSGSGSSVAFPVGGMNENALDFEDGGLNTSSSKASEEMDTSRGRDSEAEASDLLSGNGTGQGSEGSIGAPESESFQNAGAKRGKPSWWLSLHELHVPMIKQPEDSGGHVQLNLSPLAGEKDFKVILFEEAADAKEFLGVVGPMIGGEEAMVGLVTTTPEAFLKRNPAYNGQQDILVLCKGALMVKRGMTFEEVLAAVSVAETATGIKQGEDGRGDSGGDVDDDMLQGLAKEVVDLGAQTAEMFMQARAEAGSSGVESPEGTADGPGVAPGVPEPVPDNLVSSASASQNGFDIMPGTSQNAEKVPSNSQNGMNGSCGGGALEPLSTGSGSYGSNGSNSNPAIVSDPQKPRKFVGHDMHEAGKESGQPSATPTPVSATNGKLEEDDEDVFEPTVVHPPSDRDGRTGTRWFSYLKAIFMMMYMDGENNPNILAFQDEETGLKIAVGFQDRVDAAHCLECMKLWEDADKVAVAWMPMDPADVIDLCDKTGVRSAIFRKGSVPMWLGMSREDFSNNVILLSMAQSGDFGM</sequence>
<proteinExistence type="predicted"/>
<organism evidence="2 3">
    <name type="scientific">Ostreobium quekettii</name>
    <dbReference type="NCBI Taxonomy" id="121088"/>
    <lineage>
        <taxon>Eukaryota</taxon>
        <taxon>Viridiplantae</taxon>
        <taxon>Chlorophyta</taxon>
        <taxon>core chlorophytes</taxon>
        <taxon>Ulvophyceae</taxon>
        <taxon>TCBD clade</taxon>
        <taxon>Bryopsidales</taxon>
        <taxon>Ostreobineae</taxon>
        <taxon>Ostreobiaceae</taxon>
        <taxon>Ostreobium</taxon>
    </lineage>
</organism>
<feature type="compositionally biased region" description="Polar residues" evidence="1">
    <location>
        <begin position="885"/>
        <end position="898"/>
    </location>
</feature>
<name>A0A8S1IQR1_9CHLO</name>
<dbReference type="Proteomes" id="UP000708148">
    <property type="component" value="Unassembled WGS sequence"/>
</dbReference>
<feature type="region of interest" description="Disordered" evidence="1">
    <location>
        <begin position="514"/>
        <end position="601"/>
    </location>
</feature>
<evidence type="ECO:0000313" key="2">
    <source>
        <dbReference type="EMBL" id="CAD7697137.1"/>
    </source>
</evidence>
<comment type="caution">
    <text evidence="2">The sequence shown here is derived from an EMBL/GenBank/DDBJ whole genome shotgun (WGS) entry which is preliminary data.</text>
</comment>
<accession>A0A8S1IQR1</accession>
<feature type="compositionally biased region" description="Basic and acidic residues" evidence="1">
    <location>
        <begin position="873"/>
        <end position="882"/>
    </location>
</feature>
<feature type="compositionally biased region" description="Polar residues" evidence="1">
    <location>
        <begin position="800"/>
        <end position="833"/>
    </location>
</feature>
<reference evidence="2" key="1">
    <citation type="submission" date="2020-12" db="EMBL/GenBank/DDBJ databases">
        <authorList>
            <person name="Iha C."/>
        </authorList>
    </citation>
    <scope>NUCLEOTIDE SEQUENCE</scope>
</reference>
<keyword evidence="3" id="KW-1185">Reference proteome</keyword>
<dbReference type="EMBL" id="CAJHUC010000608">
    <property type="protein sequence ID" value="CAD7697137.1"/>
    <property type="molecule type" value="Genomic_DNA"/>
</dbReference>
<evidence type="ECO:0000313" key="3">
    <source>
        <dbReference type="Proteomes" id="UP000708148"/>
    </source>
</evidence>
<feature type="compositionally biased region" description="Basic and acidic residues" evidence="1">
    <location>
        <begin position="555"/>
        <end position="568"/>
    </location>
</feature>
<feature type="compositionally biased region" description="Polar residues" evidence="1">
    <location>
        <begin position="466"/>
        <end position="480"/>
    </location>
</feature>
<protein>
    <submittedName>
        <fullName evidence="2">Uncharacterized protein</fullName>
    </submittedName>
</protein>
<gene>
    <name evidence="2" type="ORF">OSTQU699_LOCUS2498</name>
</gene>
<feature type="compositionally biased region" description="Low complexity" evidence="1">
    <location>
        <begin position="845"/>
        <end position="859"/>
    </location>
</feature>
<dbReference type="AlphaFoldDB" id="A0A8S1IQR1"/>
<feature type="compositionally biased region" description="Polar residues" evidence="1">
    <location>
        <begin position="447"/>
        <end position="458"/>
    </location>
</feature>
<feature type="region of interest" description="Disordered" evidence="1">
    <location>
        <begin position="415"/>
        <end position="495"/>
    </location>
</feature>